<protein>
    <submittedName>
        <fullName evidence="1">Uncharacterized protein</fullName>
    </submittedName>
</protein>
<proteinExistence type="predicted"/>
<dbReference type="EMBL" id="FOYT01000004">
    <property type="protein sequence ID" value="SFR69156.1"/>
    <property type="molecule type" value="Genomic_DNA"/>
</dbReference>
<reference evidence="2" key="1">
    <citation type="submission" date="2016-10" db="EMBL/GenBank/DDBJ databases">
        <authorList>
            <person name="Varghese N."/>
            <person name="Submissions S."/>
        </authorList>
    </citation>
    <scope>NUCLEOTIDE SEQUENCE [LARGE SCALE GENOMIC DNA]</scope>
    <source>
        <strain evidence="2">CGMCC 1.7736</strain>
    </source>
</reference>
<keyword evidence="2" id="KW-1185">Reference proteome</keyword>
<dbReference type="AlphaFoldDB" id="A0A1I6IR23"/>
<dbReference type="RefSeq" id="WP_089810151.1">
    <property type="nucleotide sequence ID" value="NZ_FOYT01000004.1"/>
</dbReference>
<evidence type="ECO:0000313" key="1">
    <source>
        <dbReference type="EMBL" id="SFR69156.1"/>
    </source>
</evidence>
<dbReference type="Proteomes" id="UP000198531">
    <property type="component" value="Unassembled WGS sequence"/>
</dbReference>
<gene>
    <name evidence="1" type="ORF">SAMN04487947_3570</name>
</gene>
<organism evidence="1 2">
    <name type="scientific">Halogeometricum rufum</name>
    <dbReference type="NCBI Taxonomy" id="553469"/>
    <lineage>
        <taxon>Archaea</taxon>
        <taxon>Methanobacteriati</taxon>
        <taxon>Methanobacteriota</taxon>
        <taxon>Stenosarchaea group</taxon>
        <taxon>Halobacteria</taxon>
        <taxon>Halobacteriales</taxon>
        <taxon>Haloferacaceae</taxon>
        <taxon>Halogeometricum</taxon>
    </lineage>
</organism>
<evidence type="ECO:0000313" key="2">
    <source>
        <dbReference type="Proteomes" id="UP000198531"/>
    </source>
</evidence>
<accession>A0A1I6IR23</accession>
<sequence>MTGGSDAPGSRRWALASFVALTVVVTGGAVTLTEPFGTDSSNADAGFPPGTSADGVENVSRLVDAHRTALATAGTYRVEQRINASRPRGSPRPDRWKWNQTARHRFDVASPTPRFVQRRTVVRPDSRVQVEVFATPSVWYTRARPSDGEWNTGGKTRNLTAETFRAWALDHTLDASLSKFAFAYDGRSERGNATVYRFASSEYLGERRPGVRSLPNVVDDASATILVDERGLILGVDVRYAGTAVASVDGGERTVDVSVRYRRSFRTADGLTVAEPEWVTARRESVESSRERPRTRGRELHRALGAQKNVCAAWP</sequence>
<name>A0A1I6IR23_9EURY</name>